<dbReference type="GO" id="GO:0042602">
    <property type="term" value="F:riboflavin reductase (NADPH) activity"/>
    <property type="evidence" value="ECO:0007669"/>
    <property type="project" value="TreeGrafter"/>
</dbReference>
<dbReference type="SUPFAM" id="SSF50475">
    <property type="entry name" value="FMN-binding split barrel"/>
    <property type="match status" value="1"/>
</dbReference>
<dbReference type="EMBL" id="FNIE01000004">
    <property type="protein sequence ID" value="SDN48306.1"/>
    <property type="molecule type" value="Genomic_DNA"/>
</dbReference>
<keyword evidence="5" id="KW-1185">Reference proteome</keyword>
<reference evidence="4 5" key="1">
    <citation type="submission" date="2016-10" db="EMBL/GenBank/DDBJ databases">
        <authorList>
            <person name="de Groot N.N."/>
        </authorList>
    </citation>
    <scope>NUCLEOTIDE SEQUENCE [LARGE SCALE GENOMIC DNA]</scope>
    <source>
        <strain evidence="4 5">CGMCC 4.2022</strain>
    </source>
</reference>
<dbReference type="RefSeq" id="WP_093784056.1">
    <property type="nucleotide sequence ID" value="NZ_FNIE01000004.1"/>
</dbReference>
<dbReference type="Gene3D" id="2.30.110.10">
    <property type="entry name" value="Electron Transport, Fmn-binding Protein, Chain A"/>
    <property type="match status" value="1"/>
</dbReference>
<accession>A0A1H0BRS2</accession>
<dbReference type="SMART" id="SM00903">
    <property type="entry name" value="Flavin_Reduct"/>
    <property type="match status" value="1"/>
</dbReference>
<dbReference type="STRING" id="310781.SAMN05216259_104280"/>
<dbReference type="Proteomes" id="UP000199341">
    <property type="component" value="Unassembled WGS sequence"/>
</dbReference>
<dbReference type="InterPro" id="IPR002563">
    <property type="entry name" value="Flavin_Rdtase-like_dom"/>
</dbReference>
<dbReference type="PANTHER" id="PTHR30466:SF11">
    <property type="entry name" value="FLAVIN-DEPENDENT MONOOXYGENASE, REDUCTASE SUBUNIT HSAB"/>
    <property type="match status" value="1"/>
</dbReference>
<evidence type="ECO:0000313" key="4">
    <source>
        <dbReference type="EMBL" id="SDN48306.1"/>
    </source>
</evidence>
<proteinExistence type="inferred from homology"/>
<protein>
    <submittedName>
        <fullName evidence="4">NADH-FMN oxidoreductase RutF, flavin reductase (DIM6/NTAB) family</fullName>
    </submittedName>
</protein>
<dbReference type="OrthoDB" id="9792858at2"/>
<dbReference type="Pfam" id="PF01613">
    <property type="entry name" value="Flavin_Reduct"/>
    <property type="match status" value="1"/>
</dbReference>
<evidence type="ECO:0000256" key="2">
    <source>
        <dbReference type="ARBA" id="ARBA00023002"/>
    </source>
</evidence>
<sequence length="192" mass="19906">MTSEQGAPAGTLDGTRDGAAFPGEALVPDPAAMRRVCGHFATGVTVVTALAEGRWIGATVNSFTSVSLDPPWVLFCLRHDSRLLTAIRAGGRFAVSILAAGQGGVAMDFAAEGLPAFDGLDCLTGATGAPILRGSVGYLECRLAEEYAGGDHRIVVGAVTALGVLDDDAAGRRGPLTFYRGRLARLDKECER</sequence>
<dbReference type="PANTHER" id="PTHR30466">
    <property type="entry name" value="FLAVIN REDUCTASE"/>
    <property type="match status" value="1"/>
</dbReference>
<organism evidence="4 5">
    <name type="scientific">Actinacidiphila guanduensis</name>
    <dbReference type="NCBI Taxonomy" id="310781"/>
    <lineage>
        <taxon>Bacteria</taxon>
        <taxon>Bacillati</taxon>
        <taxon>Actinomycetota</taxon>
        <taxon>Actinomycetes</taxon>
        <taxon>Kitasatosporales</taxon>
        <taxon>Streptomycetaceae</taxon>
        <taxon>Actinacidiphila</taxon>
    </lineage>
</organism>
<evidence type="ECO:0000256" key="1">
    <source>
        <dbReference type="ARBA" id="ARBA00008898"/>
    </source>
</evidence>
<feature type="domain" description="Flavin reductase like" evidence="3">
    <location>
        <begin position="37"/>
        <end position="185"/>
    </location>
</feature>
<keyword evidence="2" id="KW-0560">Oxidoreductase</keyword>
<comment type="similarity">
    <text evidence="1">Belongs to the non-flavoprotein flavin reductase family.</text>
</comment>
<evidence type="ECO:0000313" key="5">
    <source>
        <dbReference type="Proteomes" id="UP000199341"/>
    </source>
</evidence>
<dbReference type="InterPro" id="IPR012349">
    <property type="entry name" value="Split_barrel_FMN-bd"/>
</dbReference>
<evidence type="ECO:0000259" key="3">
    <source>
        <dbReference type="SMART" id="SM00903"/>
    </source>
</evidence>
<dbReference type="GO" id="GO:0010181">
    <property type="term" value="F:FMN binding"/>
    <property type="evidence" value="ECO:0007669"/>
    <property type="project" value="InterPro"/>
</dbReference>
<dbReference type="AlphaFoldDB" id="A0A1H0BRS2"/>
<name>A0A1H0BRS2_9ACTN</name>
<gene>
    <name evidence="4" type="ORF">SAMN05216259_104280</name>
</gene>
<dbReference type="InterPro" id="IPR050268">
    <property type="entry name" value="NADH-dep_flavin_reductase"/>
</dbReference>